<dbReference type="PANTHER" id="PTHR43969">
    <property type="entry name" value="GLUTATHIONE S TRANSFERASE D10, ISOFORM A-RELATED"/>
    <property type="match status" value="1"/>
</dbReference>
<evidence type="ECO:0000313" key="4">
    <source>
        <dbReference type="EMBL" id="GLQ17258.1"/>
    </source>
</evidence>
<organism evidence="4 5">
    <name type="scientific">Maritalea porphyrae</name>
    <dbReference type="NCBI Taxonomy" id="880732"/>
    <lineage>
        <taxon>Bacteria</taxon>
        <taxon>Pseudomonadati</taxon>
        <taxon>Pseudomonadota</taxon>
        <taxon>Alphaproteobacteria</taxon>
        <taxon>Hyphomicrobiales</taxon>
        <taxon>Devosiaceae</taxon>
        <taxon>Maritalea</taxon>
    </lineage>
</organism>
<dbReference type="Pfam" id="PF13409">
    <property type="entry name" value="GST_N_2"/>
    <property type="match status" value="1"/>
</dbReference>
<evidence type="ECO:0000259" key="2">
    <source>
        <dbReference type="PROSITE" id="PS50404"/>
    </source>
</evidence>
<dbReference type="Proteomes" id="UP001161405">
    <property type="component" value="Unassembled WGS sequence"/>
</dbReference>
<dbReference type="EMBL" id="BSNI01000002">
    <property type="protein sequence ID" value="GLQ17258.1"/>
    <property type="molecule type" value="Genomic_DNA"/>
</dbReference>
<reference evidence="4" key="2">
    <citation type="submission" date="2023-01" db="EMBL/GenBank/DDBJ databases">
        <title>Draft genome sequence of Maritalea porphyrae strain NBRC 107169.</title>
        <authorList>
            <person name="Sun Q."/>
            <person name="Mori K."/>
        </authorList>
    </citation>
    <scope>NUCLEOTIDE SEQUENCE</scope>
    <source>
        <strain evidence="4">NBRC 107169</strain>
    </source>
</reference>
<comment type="caution">
    <text evidence="4">The sequence shown here is derived from an EMBL/GenBank/DDBJ whole genome shotgun (WGS) entry which is preliminary data.</text>
</comment>
<protein>
    <submittedName>
        <fullName evidence="4">Glutathione S-transferase</fullName>
    </submittedName>
</protein>
<feature type="domain" description="GST C-terminal" evidence="3">
    <location>
        <begin position="87"/>
        <end position="225"/>
    </location>
</feature>
<dbReference type="InterPro" id="IPR004046">
    <property type="entry name" value="GST_C"/>
</dbReference>
<keyword evidence="5" id="KW-1185">Reference proteome</keyword>
<reference evidence="4" key="1">
    <citation type="journal article" date="2014" name="Int. J. Syst. Evol. Microbiol.">
        <title>Complete genome of a new Firmicutes species belonging to the dominant human colonic microbiota ('Ruminococcus bicirculans') reveals two chromosomes and a selective capacity to utilize plant glucans.</title>
        <authorList>
            <consortium name="NISC Comparative Sequencing Program"/>
            <person name="Wegmann U."/>
            <person name="Louis P."/>
            <person name="Goesmann A."/>
            <person name="Henrissat B."/>
            <person name="Duncan S.H."/>
            <person name="Flint H.J."/>
        </authorList>
    </citation>
    <scope>NUCLEOTIDE SEQUENCE</scope>
    <source>
        <strain evidence="4">NBRC 107169</strain>
    </source>
</reference>
<proteinExistence type="predicted"/>
<evidence type="ECO:0000259" key="3">
    <source>
        <dbReference type="PROSITE" id="PS50405"/>
    </source>
</evidence>
<dbReference type="RefSeq" id="WP_284363255.1">
    <property type="nucleotide sequence ID" value="NZ_BSNI01000002.1"/>
</dbReference>
<dbReference type="Gene3D" id="1.20.1050.10">
    <property type="match status" value="1"/>
</dbReference>
<dbReference type="InterPro" id="IPR036249">
    <property type="entry name" value="Thioredoxin-like_sf"/>
</dbReference>
<dbReference type="CDD" id="cd00570">
    <property type="entry name" value="GST_N_family"/>
    <property type="match status" value="1"/>
</dbReference>
<sequence length="225" mass="25614">MSQPKLLHYTLDPTSRLVRLMCAEYGVDVELVHIKAWRREPDFLEVNPSGDVPVLHVDDQLTLVGASAVIYFVEEQFGAQPVLLPTDPIGRAETRRLVDWTLNKLADDVTRYIVEEKYIKNDLPGGTPDTSVLRAARANLTEHLTYFNYLLATRRWLAGDEMTLADFALAAQISTLDYLSEMPWDTVPEVKDWYQRLKSRPAFRTLLLDRVVGMPASANYADLDF</sequence>
<dbReference type="CDD" id="cd00299">
    <property type="entry name" value="GST_C_family"/>
    <property type="match status" value="1"/>
</dbReference>
<feature type="domain" description="GST N-terminal" evidence="2">
    <location>
        <begin position="2"/>
        <end position="81"/>
    </location>
</feature>
<dbReference type="InterPro" id="IPR036282">
    <property type="entry name" value="Glutathione-S-Trfase_C_sf"/>
</dbReference>
<dbReference type="Gene3D" id="3.40.30.10">
    <property type="entry name" value="Glutaredoxin"/>
    <property type="match status" value="1"/>
</dbReference>
<dbReference type="PANTHER" id="PTHR43969:SF9">
    <property type="entry name" value="GLUTATHIONE S TRANSFERASE D10, ISOFORM A-RELATED"/>
    <property type="match status" value="1"/>
</dbReference>
<dbReference type="SUPFAM" id="SSF52833">
    <property type="entry name" value="Thioredoxin-like"/>
    <property type="match status" value="1"/>
</dbReference>
<comment type="subunit">
    <text evidence="1">Homodimer.</text>
</comment>
<dbReference type="SFLD" id="SFLDS00019">
    <property type="entry name" value="Glutathione_Transferase_(cytos"/>
    <property type="match status" value="1"/>
</dbReference>
<dbReference type="InterPro" id="IPR004045">
    <property type="entry name" value="Glutathione_S-Trfase_N"/>
</dbReference>
<dbReference type="SFLD" id="SFLDG00358">
    <property type="entry name" value="Main_(cytGST)"/>
    <property type="match status" value="1"/>
</dbReference>
<name>A0ABQ5URP2_9HYPH</name>
<dbReference type="PROSITE" id="PS50405">
    <property type="entry name" value="GST_CTER"/>
    <property type="match status" value="1"/>
</dbReference>
<dbReference type="PROSITE" id="PS50404">
    <property type="entry name" value="GST_NTER"/>
    <property type="match status" value="1"/>
</dbReference>
<evidence type="ECO:0000256" key="1">
    <source>
        <dbReference type="ARBA" id="ARBA00011738"/>
    </source>
</evidence>
<dbReference type="InterPro" id="IPR040079">
    <property type="entry name" value="Glutathione_S-Trfase"/>
</dbReference>
<gene>
    <name evidence="4" type="ORF">GCM10007879_15070</name>
</gene>
<evidence type="ECO:0000313" key="5">
    <source>
        <dbReference type="Proteomes" id="UP001161405"/>
    </source>
</evidence>
<dbReference type="Pfam" id="PF00043">
    <property type="entry name" value="GST_C"/>
    <property type="match status" value="1"/>
</dbReference>
<accession>A0ABQ5URP2</accession>
<dbReference type="InterPro" id="IPR010987">
    <property type="entry name" value="Glutathione-S-Trfase_C-like"/>
</dbReference>
<dbReference type="SUPFAM" id="SSF47616">
    <property type="entry name" value="GST C-terminal domain-like"/>
    <property type="match status" value="1"/>
</dbReference>